<gene>
    <name evidence="2" type="primary">fldA</name>
    <name evidence="2" type="ORF">WY13_01598</name>
</gene>
<dbReference type="EC" id="2.8.3.17" evidence="2"/>
<evidence type="ECO:0000256" key="1">
    <source>
        <dbReference type="ARBA" id="ARBA00022679"/>
    </source>
</evidence>
<dbReference type="AlphaFoldDB" id="A0A168R3U1"/>
<reference evidence="2 3" key="1">
    <citation type="journal article" date="2015" name="Biotechnol. Bioeng.">
        <title>Genome sequence and phenotypic characterization of Caulobacter segnis.</title>
        <authorList>
            <person name="Patel S."/>
            <person name="Fletcher B."/>
            <person name="Scott D.C."/>
            <person name="Ely B."/>
        </authorList>
    </citation>
    <scope>NUCLEOTIDE SEQUENCE [LARGE SCALE GENOMIC DNA]</scope>
    <source>
        <strain evidence="2 3">ERI-2</strain>
    </source>
</reference>
<name>A0A168R3U1_9CLOT</name>
<dbReference type="InterPro" id="IPR044855">
    <property type="entry name" value="CoA-Trfase_III_dom3_sf"/>
</dbReference>
<dbReference type="GO" id="GO:0043785">
    <property type="term" value="F:cinnamoyl-CoA:phenyllactate CoA-transferase activity"/>
    <property type="evidence" value="ECO:0007669"/>
    <property type="project" value="UniProtKB-EC"/>
</dbReference>
<dbReference type="Gene3D" id="3.40.50.10540">
    <property type="entry name" value="Crotonobetainyl-coa:carnitine coa-transferase, domain 1"/>
    <property type="match status" value="1"/>
</dbReference>
<dbReference type="InterPro" id="IPR023606">
    <property type="entry name" value="CoA-Trfase_III_dom_1_sf"/>
</dbReference>
<comment type="caution">
    <text evidence="2">The sequence shown here is derived from an EMBL/GenBank/DDBJ whole genome shotgun (WGS) entry which is preliminary data.</text>
</comment>
<dbReference type="SUPFAM" id="SSF89796">
    <property type="entry name" value="CoA-transferase family III (CaiB/BaiF)"/>
    <property type="match status" value="1"/>
</dbReference>
<organism evidence="2 3">
    <name type="scientific">Clostridium ljungdahlii</name>
    <dbReference type="NCBI Taxonomy" id="1538"/>
    <lineage>
        <taxon>Bacteria</taxon>
        <taxon>Bacillati</taxon>
        <taxon>Bacillota</taxon>
        <taxon>Clostridia</taxon>
        <taxon>Eubacteriales</taxon>
        <taxon>Clostridiaceae</taxon>
        <taxon>Clostridium</taxon>
    </lineage>
</organism>
<dbReference type="PANTHER" id="PTHR48207">
    <property type="entry name" value="SUCCINATE--HYDROXYMETHYLGLUTARATE COA-TRANSFERASE"/>
    <property type="match status" value="1"/>
</dbReference>
<sequence>MKMEPLKGIKVVDLTTYLAAPTTARIMGEWGADLIKIEAPKGDPARGQGSVFNMPFSDEENLPFDVANMDKRFITINLKTERGREVAYKLLEKADVFITNTRTKSLVKLGMDYDTLKEKFPKLIFAQVLGYGEKGPAKDRPGFDATCYMARGGVLGTTVDKGGSPMNPPNGYGDFQVSICLLSGICGALFNRERTGKGDKITVSLQHAASFMLSVAMISAQYGNKYPKSRKEVPNPFNNCYRTKDNKWVVMCCPEYDRDYDKIMNLLDVKDMVGNKKYNNCARINSDKLNHEVVDILDEAISKINRDDLLKILEDNELPCEAANEPLDVYKDEQVWANNILTKVDYPSGKRMVPTNPILFGSMSEPIIKTCKPQGAHTEQIMKELGYSSSEVEEYINEGAVAGLKLLKK</sequence>
<dbReference type="Gene3D" id="3.30.1540.10">
    <property type="entry name" value="formyl-coa transferase, domain 3"/>
    <property type="match status" value="1"/>
</dbReference>
<proteinExistence type="predicted"/>
<evidence type="ECO:0000313" key="2">
    <source>
        <dbReference type="EMBL" id="OAA90009.1"/>
    </source>
</evidence>
<accession>A0A168R3U1</accession>
<dbReference type="InterPro" id="IPR003673">
    <property type="entry name" value="CoA-Trfase_fam_III"/>
</dbReference>
<dbReference type="InterPro" id="IPR050483">
    <property type="entry name" value="CoA-transferase_III_domain"/>
</dbReference>
<dbReference type="Proteomes" id="UP000077407">
    <property type="component" value="Unassembled WGS sequence"/>
</dbReference>
<dbReference type="PATRIC" id="fig|1538.10.peg.2042"/>
<evidence type="ECO:0000313" key="3">
    <source>
        <dbReference type="Proteomes" id="UP000077407"/>
    </source>
</evidence>
<protein>
    <submittedName>
        <fullName evidence="2">E-cinnamoyl-CoA:R-phenyllactate CoA transferase</fullName>
        <ecNumber evidence="2">2.8.3.17</ecNumber>
    </submittedName>
</protein>
<dbReference type="Pfam" id="PF02515">
    <property type="entry name" value="CoA_transf_3"/>
    <property type="match status" value="1"/>
</dbReference>
<dbReference type="PANTHER" id="PTHR48207:SF3">
    <property type="entry name" value="SUCCINATE--HYDROXYMETHYLGLUTARATE COA-TRANSFERASE"/>
    <property type="match status" value="1"/>
</dbReference>
<keyword evidence="1 2" id="KW-0808">Transferase</keyword>
<dbReference type="EMBL" id="LITT01000013">
    <property type="protein sequence ID" value="OAA90009.1"/>
    <property type="molecule type" value="Genomic_DNA"/>
</dbReference>